<dbReference type="InterPro" id="IPR005467">
    <property type="entry name" value="His_kinase_dom"/>
</dbReference>
<evidence type="ECO:0000256" key="9">
    <source>
        <dbReference type="ARBA" id="ARBA00022777"/>
    </source>
</evidence>
<evidence type="ECO:0000256" key="8">
    <source>
        <dbReference type="ARBA" id="ARBA00022741"/>
    </source>
</evidence>
<keyword evidence="9 14" id="KW-0418">Kinase</keyword>
<evidence type="ECO:0000256" key="4">
    <source>
        <dbReference type="ARBA" id="ARBA00022519"/>
    </source>
</evidence>
<dbReference type="CDD" id="cd00082">
    <property type="entry name" value="HisKA"/>
    <property type="match status" value="1"/>
</dbReference>
<dbReference type="InterPro" id="IPR003661">
    <property type="entry name" value="HisK_dim/P_dom"/>
</dbReference>
<keyword evidence="4 14" id="KW-0997">Cell inner membrane</keyword>
<comment type="function">
    <text evidence="14">Member of a two-component regulatory system.</text>
</comment>
<dbReference type="GO" id="GO:0000155">
    <property type="term" value="F:phosphorelay sensor kinase activity"/>
    <property type="evidence" value="ECO:0007669"/>
    <property type="project" value="InterPro"/>
</dbReference>
<dbReference type="SUPFAM" id="SSF55874">
    <property type="entry name" value="ATPase domain of HSP90 chaperone/DNA topoisomerase II/histidine kinase"/>
    <property type="match status" value="1"/>
</dbReference>
<dbReference type="OrthoDB" id="9809766at2"/>
<dbReference type="Proteomes" id="UP000234240">
    <property type="component" value="Unassembled WGS sequence"/>
</dbReference>
<dbReference type="Pfam" id="PF00672">
    <property type="entry name" value="HAMP"/>
    <property type="match status" value="1"/>
</dbReference>
<evidence type="ECO:0000256" key="14">
    <source>
        <dbReference type="RuleBase" id="RU364088"/>
    </source>
</evidence>
<dbReference type="PROSITE" id="PS50885">
    <property type="entry name" value="HAMP"/>
    <property type="match status" value="1"/>
</dbReference>
<evidence type="ECO:0000313" key="17">
    <source>
        <dbReference type="EMBL" id="PLR33314.1"/>
    </source>
</evidence>
<keyword evidence="8 14" id="KW-0547">Nucleotide-binding</keyword>
<dbReference type="EC" id="2.7.13.3" evidence="14"/>
<dbReference type="PRINTS" id="PR00344">
    <property type="entry name" value="BCTRLSENSOR"/>
</dbReference>
<evidence type="ECO:0000256" key="1">
    <source>
        <dbReference type="ARBA" id="ARBA00000085"/>
    </source>
</evidence>
<evidence type="ECO:0000256" key="5">
    <source>
        <dbReference type="ARBA" id="ARBA00022553"/>
    </source>
</evidence>
<name>A0A2N5DZP3_9GAMM</name>
<dbReference type="InterPro" id="IPR003594">
    <property type="entry name" value="HATPase_dom"/>
</dbReference>
<comment type="catalytic activity">
    <reaction evidence="1 14">
        <text>ATP + protein L-histidine = ADP + protein N-phospho-L-histidine.</text>
        <dbReference type="EC" id="2.7.13.3"/>
    </reaction>
</comment>
<evidence type="ECO:0000256" key="3">
    <source>
        <dbReference type="ARBA" id="ARBA00022475"/>
    </source>
</evidence>
<protein>
    <recommendedName>
        <fullName evidence="14">Sensor protein</fullName>
        <ecNumber evidence="14">2.7.13.3</ecNumber>
    </recommendedName>
</protein>
<evidence type="ECO:0000256" key="2">
    <source>
        <dbReference type="ARBA" id="ARBA00004533"/>
    </source>
</evidence>
<keyword evidence="10 14" id="KW-0067">ATP-binding</keyword>
<keyword evidence="13 14" id="KW-0472">Membrane</keyword>
<dbReference type="Gene3D" id="1.10.287.130">
    <property type="match status" value="1"/>
</dbReference>
<keyword evidence="3 14" id="KW-1003">Cell membrane</keyword>
<dbReference type="SUPFAM" id="SSF47384">
    <property type="entry name" value="Homodimeric domain of signal transducing histidine kinase"/>
    <property type="match status" value="1"/>
</dbReference>
<evidence type="ECO:0000256" key="6">
    <source>
        <dbReference type="ARBA" id="ARBA00022679"/>
    </source>
</evidence>
<proteinExistence type="predicted"/>
<dbReference type="GO" id="GO:0005886">
    <property type="term" value="C:plasma membrane"/>
    <property type="evidence" value="ECO:0007669"/>
    <property type="project" value="UniProtKB-SubCell"/>
</dbReference>
<dbReference type="InterPro" id="IPR006290">
    <property type="entry name" value="CztS_silS_copS"/>
</dbReference>
<dbReference type="Gene3D" id="6.10.340.10">
    <property type="match status" value="1"/>
</dbReference>
<dbReference type="SMART" id="SM00388">
    <property type="entry name" value="HisKA"/>
    <property type="match status" value="1"/>
</dbReference>
<feature type="domain" description="Histidine kinase" evidence="15">
    <location>
        <begin position="250"/>
        <end position="463"/>
    </location>
</feature>
<reference evidence="17 18" key="1">
    <citation type="submission" date="2017-12" db="EMBL/GenBank/DDBJ databases">
        <title>Characterization of six clinical isolates of Enterochimera gen. nov., a novel genus of the Yersiniaciae family and the three species Enterochimera arupensis sp. nov., Enterochimera coloradensis sp. nov, and Enterochimera californica sp. nov.</title>
        <authorList>
            <person name="Rossi A."/>
            <person name="Fisher M."/>
        </authorList>
    </citation>
    <scope>NUCLEOTIDE SEQUENCE [LARGE SCALE GENOMIC DNA]</scope>
    <source>
        <strain evidence="18">2015-Iso6</strain>
    </source>
</reference>
<keyword evidence="7 14" id="KW-0812">Transmembrane</keyword>
<sequence length="478" mass="51844">MRPLSLTARLSLLLSLTVCLVMALAGVILYHSLAAQISRRDDGALLTRLDQIRTLLMNEEAVTLVHEKPRLFANMLANTESLLVLRFPGQPQLVVINPGRQPVPSVAPVPVGRALSLADVRHQSTPDGTPFIAAAAMAKTLDGPGELEIITGRLMTERTRTLAGYRDQIIGVIILATLVAALAAQWLIRRGLAALHRLATETDAIDARRLAHRIRLHNAPPELQPLVAAFNNMLQRLETGFQQLSQVSADMAHDLRTPISNLLGQTEVAMAQPRSNADYLLLLGSNYEELVRISRMIDNMLFLAKSDDPRQAIQCRALSLATECARLADYFEGPAAERHIRVTCPARGEVWADAGLFSRAVANLLANALRYAEPGSTVRILGEHAPQGTCVIVENRGEPIPAADLPRLFDRFWRADSSRQASSAGSGLGLSIVSSIMRLHQGRCVAGSHAGVTRFSLFFPAQGAVPGDGLPPFTHTGR</sequence>
<evidence type="ECO:0000313" key="18">
    <source>
        <dbReference type="Proteomes" id="UP000234240"/>
    </source>
</evidence>
<dbReference type="InterPro" id="IPR050428">
    <property type="entry name" value="TCS_sensor_his_kinase"/>
</dbReference>
<keyword evidence="6 14" id="KW-0808">Transferase</keyword>
<dbReference type="InterPro" id="IPR003660">
    <property type="entry name" value="HAMP_dom"/>
</dbReference>
<dbReference type="GO" id="GO:0005524">
    <property type="term" value="F:ATP binding"/>
    <property type="evidence" value="ECO:0007669"/>
    <property type="project" value="UniProtKB-KW"/>
</dbReference>
<evidence type="ECO:0000259" key="15">
    <source>
        <dbReference type="PROSITE" id="PS50109"/>
    </source>
</evidence>
<dbReference type="AlphaFoldDB" id="A0A2N5DZP3"/>
<evidence type="ECO:0000256" key="7">
    <source>
        <dbReference type="ARBA" id="ARBA00022692"/>
    </source>
</evidence>
<comment type="subcellular location">
    <subcellularLocation>
        <location evidence="2 14">Cell inner membrane</location>
    </subcellularLocation>
</comment>
<evidence type="ECO:0000256" key="10">
    <source>
        <dbReference type="ARBA" id="ARBA00022840"/>
    </source>
</evidence>
<dbReference type="NCBIfam" id="TIGR01386">
    <property type="entry name" value="cztS_silS_copS"/>
    <property type="match status" value="1"/>
</dbReference>
<comment type="caution">
    <text evidence="17">The sequence shown here is derived from an EMBL/GenBank/DDBJ whole genome shotgun (WGS) entry which is preliminary data.</text>
</comment>
<dbReference type="PROSITE" id="PS50109">
    <property type="entry name" value="HIS_KIN"/>
    <property type="match status" value="1"/>
</dbReference>
<dbReference type="SMART" id="SM00387">
    <property type="entry name" value="HATPase_c"/>
    <property type="match status" value="1"/>
</dbReference>
<dbReference type="InterPro" id="IPR036890">
    <property type="entry name" value="HATPase_C_sf"/>
</dbReference>
<dbReference type="RefSeq" id="WP_101817582.1">
    <property type="nucleotide sequence ID" value="NZ_PJZF01000017.1"/>
</dbReference>
<dbReference type="PANTHER" id="PTHR45436">
    <property type="entry name" value="SENSOR HISTIDINE KINASE YKOH"/>
    <property type="match status" value="1"/>
</dbReference>
<dbReference type="InterPro" id="IPR036097">
    <property type="entry name" value="HisK_dim/P_sf"/>
</dbReference>
<evidence type="ECO:0000256" key="11">
    <source>
        <dbReference type="ARBA" id="ARBA00022989"/>
    </source>
</evidence>
<dbReference type="PANTHER" id="PTHR45436:SF3">
    <property type="entry name" value="SENSOR HISTIDINE KINASE HPRS"/>
    <property type="match status" value="1"/>
</dbReference>
<dbReference type="Gene3D" id="3.30.565.10">
    <property type="entry name" value="Histidine kinase-like ATPase, C-terminal domain"/>
    <property type="match status" value="1"/>
</dbReference>
<gene>
    <name evidence="17" type="ORF">CYR55_17165</name>
</gene>
<keyword evidence="12 14" id="KW-0902">Two-component regulatory system</keyword>
<evidence type="ECO:0000256" key="13">
    <source>
        <dbReference type="ARBA" id="ARBA00023136"/>
    </source>
</evidence>
<feature type="transmembrane region" description="Helical" evidence="14">
    <location>
        <begin position="169"/>
        <end position="188"/>
    </location>
</feature>
<dbReference type="SMART" id="SM00304">
    <property type="entry name" value="HAMP"/>
    <property type="match status" value="1"/>
</dbReference>
<dbReference type="Pfam" id="PF00512">
    <property type="entry name" value="HisKA"/>
    <property type="match status" value="1"/>
</dbReference>
<dbReference type="Pfam" id="PF02518">
    <property type="entry name" value="HATPase_c"/>
    <property type="match status" value="1"/>
</dbReference>
<dbReference type="EMBL" id="PJZF01000017">
    <property type="protein sequence ID" value="PLR33314.1"/>
    <property type="molecule type" value="Genomic_DNA"/>
</dbReference>
<evidence type="ECO:0000259" key="16">
    <source>
        <dbReference type="PROSITE" id="PS50885"/>
    </source>
</evidence>
<feature type="domain" description="HAMP" evidence="16">
    <location>
        <begin position="189"/>
        <end position="242"/>
    </location>
</feature>
<keyword evidence="18" id="KW-1185">Reference proteome</keyword>
<evidence type="ECO:0000256" key="12">
    <source>
        <dbReference type="ARBA" id="ARBA00023012"/>
    </source>
</evidence>
<keyword evidence="5" id="KW-0597">Phosphoprotein</keyword>
<keyword evidence="11 14" id="KW-1133">Transmembrane helix</keyword>
<dbReference type="InterPro" id="IPR004358">
    <property type="entry name" value="Sig_transdc_His_kin-like_C"/>
</dbReference>
<accession>A0A2N5DZP3</accession>
<organism evidence="17 18">
    <name type="scientific">Chimaeribacter californicus</name>
    <dbReference type="NCBI Taxonomy" id="2060067"/>
    <lineage>
        <taxon>Bacteria</taxon>
        <taxon>Pseudomonadati</taxon>
        <taxon>Pseudomonadota</taxon>
        <taxon>Gammaproteobacteria</taxon>
        <taxon>Enterobacterales</taxon>
        <taxon>Yersiniaceae</taxon>
        <taxon>Chimaeribacter</taxon>
    </lineage>
</organism>